<dbReference type="eggNOG" id="arCOG03439">
    <property type="taxonomic scope" value="Archaea"/>
</dbReference>
<dbReference type="InterPro" id="IPR012334">
    <property type="entry name" value="Pectin_lyas_fold"/>
</dbReference>
<dbReference type="Gene3D" id="2.160.20.10">
    <property type="entry name" value="Single-stranded right-handed beta-helix, Pectin lyase-like"/>
    <property type="match status" value="1"/>
</dbReference>
<feature type="compositionally biased region" description="Low complexity" evidence="1">
    <location>
        <begin position="371"/>
        <end position="391"/>
    </location>
</feature>
<feature type="transmembrane region" description="Helical" evidence="2">
    <location>
        <begin position="405"/>
        <end position="426"/>
    </location>
</feature>
<dbReference type="InterPro" id="IPR007742">
    <property type="entry name" value="NosD_dom"/>
</dbReference>
<dbReference type="OrthoDB" id="214614at2157"/>
<evidence type="ECO:0000259" key="3">
    <source>
        <dbReference type="Pfam" id="PF05048"/>
    </source>
</evidence>
<feature type="compositionally biased region" description="Low complexity" evidence="1">
    <location>
        <begin position="354"/>
        <end position="363"/>
    </location>
</feature>
<dbReference type="EMBL" id="AOMC01000091">
    <property type="protein sequence ID" value="EMA46354.1"/>
    <property type="molecule type" value="Genomic_DNA"/>
</dbReference>
<keyword evidence="5" id="KW-1185">Reference proteome</keyword>
<keyword evidence="2" id="KW-1133">Transmembrane helix</keyword>
<dbReference type="SMART" id="SM00710">
    <property type="entry name" value="PbH1"/>
    <property type="match status" value="5"/>
</dbReference>
<dbReference type="Proteomes" id="UP000011568">
    <property type="component" value="Unassembled WGS sequence"/>
</dbReference>
<feature type="domain" description="Periplasmic copper-binding protein NosD beta helix" evidence="3">
    <location>
        <begin position="107"/>
        <end position="227"/>
    </location>
</feature>
<feature type="region of interest" description="Disordered" evidence="1">
    <location>
        <begin position="351"/>
        <end position="399"/>
    </location>
</feature>
<dbReference type="InterPro" id="IPR006626">
    <property type="entry name" value="PbH1"/>
</dbReference>
<evidence type="ECO:0000256" key="1">
    <source>
        <dbReference type="SAM" id="MobiDB-lite"/>
    </source>
</evidence>
<accession>M0MNN2</accession>
<gene>
    <name evidence="4" type="ORF">C448_06223</name>
</gene>
<protein>
    <submittedName>
        <fullName evidence="4">Periplasmic copper-binding protein</fullName>
    </submittedName>
</protein>
<dbReference type="Pfam" id="PF05048">
    <property type="entry name" value="NosD"/>
    <property type="match status" value="1"/>
</dbReference>
<organism evidence="4 5">
    <name type="scientific">Halococcus morrhuae DSM 1307</name>
    <dbReference type="NCBI Taxonomy" id="931277"/>
    <lineage>
        <taxon>Archaea</taxon>
        <taxon>Methanobacteriati</taxon>
        <taxon>Methanobacteriota</taxon>
        <taxon>Stenosarchaea group</taxon>
        <taxon>Halobacteria</taxon>
        <taxon>Halobacteriales</taxon>
        <taxon>Halococcaceae</taxon>
        <taxon>Halococcus</taxon>
    </lineage>
</organism>
<reference evidence="4 5" key="1">
    <citation type="journal article" date="2014" name="PLoS Genet.">
        <title>Phylogenetically driven sequencing of extremely halophilic archaea reveals strategies for static and dynamic osmo-response.</title>
        <authorList>
            <person name="Becker E.A."/>
            <person name="Seitzer P.M."/>
            <person name="Tritt A."/>
            <person name="Larsen D."/>
            <person name="Krusor M."/>
            <person name="Yao A.I."/>
            <person name="Wu D."/>
            <person name="Madern D."/>
            <person name="Eisen J.A."/>
            <person name="Darling A.E."/>
            <person name="Facciotti M.T."/>
        </authorList>
    </citation>
    <scope>NUCLEOTIDE SEQUENCE [LARGE SCALE GENOMIC DNA]</scope>
    <source>
        <strain evidence="4 5">DSM 1307</strain>
    </source>
</reference>
<comment type="caution">
    <text evidence="4">The sequence shown here is derived from an EMBL/GenBank/DDBJ whole genome shotgun (WGS) entry which is preliminary data.</text>
</comment>
<proteinExistence type="predicted"/>
<dbReference type="SUPFAM" id="SSF51126">
    <property type="entry name" value="Pectin lyase-like"/>
    <property type="match status" value="1"/>
</dbReference>
<sequence>MMPRGSRMVGARAAVLVGIVVVLVAATAGTVSAQQAGNTTTVDSCRTIDSSGQYALTGTVTGDLDDPNAACIEITAGNVTLDGQGHTVAGTGAGHGVEVDGSRGPVTNVTVENLQAHNWSIGVFALETDNGTIRRTITENSTEGIALGASSNYTLANNTATGSAIAIALGGQSQNNTLRRMTAVENRWGIHFERESANNTVVNSVARNNSRWDYYSERNDNENIVRNLDLATGTFSFSERNVALGAVTSPPPLPRGAGNLDSYVEATGTRGGQAAISLTMSYGNARNPVALWRHDGQHWSRVADSQTNGAASTVSANISEFGTFAALSDAGANAGGPVTVSADRGPAVQRNLSTPTATATPTATPAPTPTTIPGSAATEQAPAANATPTAARGESEATESSGIGIVRTVFVIAGVIGLIVLGIVALRGRNDRGPGFNR</sequence>
<keyword evidence="2" id="KW-0812">Transmembrane</keyword>
<dbReference type="STRING" id="931277.C448_06223"/>
<dbReference type="AlphaFoldDB" id="M0MNN2"/>
<name>M0MNN2_HALMO</name>
<evidence type="ECO:0000256" key="2">
    <source>
        <dbReference type="SAM" id="Phobius"/>
    </source>
</evidence>
<dbReference type="PATRIC" id="fig|931277.6.peg.1205"/>
<evidence type="ECO:0000313" key="4">
    <source>
        <dbReference type="EMBL" id="EMA46354.1"/>
    </source>
</evidence>
<evidence type="ECO:0000313" key="5">
    <source>
        <dbReference type="Proteomes" id="UP000011568"/>
    </source>
</evidence>
<dbReference type="InterPro" id="IPR011050">
    <property type="entry name" value="Pectin_lyase_fold/virulence"/>
</dbReference>
<keyword evidence="2" id="KW-0472">Membrane</keyword>